<keyword evidence="2" id="KW-1185">Reference proteome</keyword>
<comment type="caution">
    <text evidence="1">The sequence shown here is derived from an EMBL/GenBank/DDBJ whole genome shotgun (WGS) entry which is preliminary data.</text>
</comment>
<dbReference type="Proteomes" id="UP000327013">
    <property type="component" value="Unassembled WGS sequence"/>
</dbReference>
<dbReference type="AlphaFoldDB" id="A0A5N6KZ76"/>
<proteinExistence type="predicted"/>
<sequence length="53" mass="5598">MEGLWASRAVAMEGVSVRSSLTIFVLEVPASDEGAVDALEKPVPMVDQPARAN</sequence>
<name>A0A5N6KZ76_9ROSI</name>
<evidence type="ECO:0000313" key="1">
    <source>
        <dbReference type="EMBL" id="KAB8360797.1"/>
    </source>
</evidence>
<organism evidence="1 2">
    <name type="scientific">Carpinus fangiana</name>
    <dbReference type="NCBI Taxonomy" id="176857"/>
    <lineage>
        <taxon>Eukaryota</taxon>
        <taxon>Viridiplantae</taxon>
        <taxon>Streptophyta</taxon>
        <taxon>Embryophyta</taxon>
        <taxon>Tracheophyta</taxon>
        <taxon>Spermatophyta</taxon>
        <taxon>Magnoliopsida</taxon>
        <taxon>eudicotyledons</taxon>
        <taxon>Gunneridae</taxon>
        <taxon>Pentapetalae</taxon>
        <taxon>rosids</taxon>
        <taxon>fabids</taxon>
        <taxon>Fagales</taxon>
        <taxon>Betulaceae</taxon>
        <taxon>Carpinus</taxon>
    </lineage>
</organism>
<evidence type="ECO:0000313" key="2">
    <source>
        <dbReference type="Proteomes" id="UP000327013"/>
    </source>
</evidence>
<accession>A0A5N6KZ76</accession>
<gene>
    <name evidence="1" type="ORF">FH972_024531</name>
</gene>
<dbReference type="EMBL" id="VIBQ01000017">
    <property type="protein sequence ID" value="KAB8360797.1"/>
    <property type="molecule type" value="Genomic_DNA"/>
</dbReference>
<protein>
    <submittedName>
        <fullName evidence="1">Uncharacterized protein</fullName>
    </submittedName>
</protein>
<reference evidence="1 2" key="1">
    <citation type="submission" date="2019-06" db="EMBL/GenBank/DDBJ databases">
        <title>A chromosomal-level reference genome of Carpinus fangiana (Coryloideae, Betulaceae).</title>
        <authorList>
            <person name="Yang X."/>
            <person name="Wang Z."/>
            <person name="Zhang L."/>
            <person name="Hao G."/>
            <person name="Liu J."/>
            <person name="Yang Y."/>
        </authorList>
    </citation>
    <scope>NUCLEOTIDE SEQUENCE [LARGE SCALE GENOMIC DNA]</scope>
    <source>
        <strain evidence="1">Cfa_2016G</strain>
        <tissue evidence="1">Leaf</tissue>
    </source>
</reference>